<dbReference type="InterPro" id="IPR016181">
    <property type="entry name" value="Acyl_CoA_acyltransferase"/>
</dbReference>
<dbReference type="EMBL" id="CP022111">
    <property type="protein sequence ID" value="ASG22559.1"/>
    <property type="molecule type" value="Genomic_DNA"/>
</dbReference>
<dbReference type="GO" id="GO:0016740">
    <property type="term" value="F:transferase activity"/>
    <property type="evidence" value="ECO:0007669"/>
    <property type="project" value="UniProtKB-KW"/>
</dbReference>
<dbReference type="RefSeq" id="WP_088873136.1">
    <property type="nucleotide sequence ID" value="NZ_CP022111.1"/>
</dbReference>
<name>A0A248JVD2_9PROT</name>
<organism evidence="1 2">
    <name type="scientific">Nitrospirillum viridazoti CBAmc</name>
    <dbReference type="NCBI Taxonomy" id="1441467"/>
    <lineage>
        <taxon>Bacteria</taxon>
        <taxon>Pseudomonadati</taxon>
        <taxon>Pseudomonadota</taxon>
        <taxon>Alphaproteobacteria</taxon>
        <taxon>Rhodospirillales</taxon>
        <taxon>Azospirillaceae</taxon>
        <taxon>Nitrospirillum</taxon>
        <taxon>Nitrospirillum viridazoti</taxon>
    </lineage>
</organism>
<dbReference type="AlphaFoldDB" id="A0A248JVD2"/>
<keyword evidence="2" id="KW-1185">Reference proteome</keyword>
<evidence type="ECO:0000313" key="1">
    <source>
        <dbReference type="EMBL" id="ASG22559.1"/>
    </source>
</evidence>
<dbReference type="KEGG" id="nao:Y958_16660"/>
<proteinExistence type="predicted"/>
<dbReference type="InterPro" id="IPR007434">
    <property type="entry name" value="FemAB-like"/>
</dbReference>
<dbReference type="Pfam" id="PF04339">
    <property type="entry name" value="FemAB_like"/>
    <property type="match status" value="1"/>
</dbReference>
<dbReference type="SUPFAM" id="SSF55729">
    <property type="entry name" value="Acyl-CoA N-acyltransferases (Nat)"/>
    <property type="match status" value="1"/>
</dbReference>
<sequence length="407" mass="45402">MADGSSDWTTGLKVAVAPRIGALDATDWDRLAASDAYPGHPFTRHTFLRMLEDSGSVGRKTGWLPQHLTVRDAQGRLVGAAPMYLKSHSYGEYVFDQGWANAYERAGGEYYPKLQVSVPFTPVTGPRLMADPACPDPDGVRRLMVAALRAAAVDNKLSSVHVTFPTPEDRAALTGAGWLDRHGIQYHWENRGYRDFADFLGAFSSRKRKAVRKERQAVADSGVELLTLTGAELREEHWDAFFRLYNATSDRKWGWAYLTEDFFHRLGAEMADSVVLVMARDPARPDAKGRPTWVGGALNLMGDDTLYGRNWGSAGDYPFLHFEACYYRAIEFAIERRLKRVEAGAQGEHKVQRGYLPVTTYSAHYIVDPALRRAVADFVEREREGVAADIETLMAESPYRQGDGGSE</sequence>
<protein>
    <submittedName>
        <fullName evidence="1">GNAT family N-acetyltransferase</fullName>
    </submittedName>
</protein>
<dbReference type="PANTHER" id="PTHR47017">
    <property type="entry name" value="ACYL-COA"/>
    <property type="match status" value="1"/>
</dbReference>
<accession>A0A248JVD2</accession>
<keyword evidence="1" id="KW-0808">Transferase</keyword>
<dbReference type="Proteomes" id="UP000197153">
    <property type="component" value="Chromosome 2"/>
</dbReference>
<dbReference type="PANTHER" id="PTHR47017:SF1">
    <property type="entry name" value="ACYL-COA"/>
    <property type="match status" value="1"/>
</dbReference>
<evidence type="ECO:0000313" key="2">
    <source>
        <dbReference type="Proteomes" id="UP000197153"/>
    </source>
</evidence>
<dbReference type="Gene3D" id="3.40.630.30">
    <property type="match status" value="1"/>
</dbReference>
<gene>
    <name evidence="1" type="ORF">Y958_16660</name>
</gene>
<reference evidence="1 2" key="1">
    <citation type="submission" date="2017-06" db="EMBL/GenBank/DDBJ databases">
        <title>Complete genome sequence of Nitrospirillum amazonense strain CBAmC, an endophytic nitrogen-fixing and plant growth-promoting bacterium, isolated from sugarcane.</title>
        <authorList>
            <person name="Schwab S."/>
            <person name="dos Santos Teixeira K.R."/>
            <person name="Simoes Araujo J.L."/>
            <person name="Soares Vidal M."/>
            <person name="Borges de Freitas H.R."/>
            <person name="Rivello Crivelaro A.L."/>
            <person name="Bueno de Camargo Nunes A."/>
            <person name="dos Santos C.M."/>
            <person name="Palmeira da Silva Rosa D."/>
            <person name="da Silva Padilha D."/>
            <person name="da Silva E."/>
            <person name="Araujo Terra L."/>
            <person name="Soares Mendes V."/>
            <person name="Farinelli L."/>
            <person name="Magalhaes Cruz L."/>
            <person name="Baldani J.I."/>
        </authorList>
    </citation>
    <scope>NUCLEOTIDE SEQUENCE [LARGE SCALE GENOMIC DNA]</scope>
    <source>
        <strain evidence="1 2">CBAmC</strain>
    </source>
</reference>